<dbReference type="RefSeq" id="WP_005496806.1">
    <property type="nucleotide sequence ID" value="NZ_CP023248.2"/>
</dbReference>
<dbReference type="AlphaFoldDB" id="A0A249WA65"/>
<keyword evidence="4" id="KW-1185">Reference proteome</keyword>
<dbReference type="REBASE" id="217511">
    <property type="entry name" value="VpaMAVP26ORF24105P"/>
</dbReference>
<dbReference type="InterPro" id="IPR012654">
    <property type="entry name" value="CHP02391"/>
</dbReference>
<dbReference type="EMBL" id="CP023248">
    <property type="protein sequence ID" value="ASZ53434.1"/>
    <property type="molecule type" value="Genomic_DNA"/>
</dbReference>
<dbReference type="SUPFAM" id="SSF55874">
    <property type="entry name" value="ATPase domain of HSP90 chaperone/DNA topoisomerase II/histidine kinase"/>
    <property type="match status" value="1"/>
</dbReference>
<evidence type="ECO:0000313" key="3">
    <source>
        <dbReference type="EMBL" id="OQK01604.1"/>
    </source>
</evidence>
<proteinExistence type="predicted"/>
<evidence type="ECO:0000313" key="2">
    <source>
        <dbReference type="EMBL" id="ASZ53434.1"/>
    </source>
</evidence>
<reference evidence="3 4" key="1">
    <citation type="submission" date="2015-08" db="EMBL/GenBank/DDBJ databases">
        <title>Draft Genome Sequences of Vibrio parahaemolyticus Strains.</title>
        <authorList>
            <person name="Gonzalez-Escalona N."/>
            <person name="DePaola A."/>
        </authorList>
    </citation>
    <scope>NUCLEOTIDE SEQUENCE [LARGE SCALE GENOMIC DNA]</scope>
    <source>
        <strain evidence="3 4">CFSAN001621</strain>
    </source>
</reference>
<dbReference type="Pfam" id="PF13589">
    <property type="entry name" value="HATPase_c_3"/>
    <property type="match status" value="1"/>
</dbReference>
<sequence>MAYELKFDPKTIEHLGVKMYSTLPPALGEIISNAYDADADKVELNFHEQNQTPKSITIKDDGYGMSSDDIQTKFLVIGRNRRSSDGDVPTRKHRRLPTGKKGLGKLALFGLAKVITVDTIKDGLRNRFVLEWDNLLSADGVYSPKVEISDEKTGKENGTTIKLSELKRKTPFDLEGIADSLSKMFIIDSSFSIVLKSTNGKELLVDNDRKYKQIEEQFSWDENDLIPQESMYRDKIQLRLITAKTPISPSSGLRGITLFSRGKLVNAPEYFASSTSSHFFQYLTGWIKADFIDLLDEDVISTNRQAINWDHPEMEQLRAFLSDLIVQVGREWRKKREVKKNEDFTVSTGIDKEKWLSTMPKDVRRPLQKIVDTMTKDEEVSETYLPVISALYEIVPEYPDLHWRHLHEEIRERIKPYYSNNQFAEAADQGTKIYAQLLRKMSGVNKDGTDLASVFNGKPPKIKIADISTDSGWNIQEGQSHMTRGVMAGFRNPMNHEPFDVLVPGTFSQLDCLNILSLISYLTTRLDHAIDTEAENS</sequence>
<feature type="domain" description="Conserved hypothetical protein CHP02391" evidence="1">
    <location>
        <begin position="404"/>
        <end position="526"/>
    </location>
</feature>
<dbReference type="InterPro" id="IPR036890">
    <property type="entry name" value="HATPase_C_sf"/>
</dbReference>
<evidence type="ECO:0000259" key="1">
    <source>
        <dbReference type="Pfam" id="PF09509"/>
    </source>
</evidence>
<dbReference type="EMBL" id="LHQV01000010">
    <property type="protein sequence ID" value="OQK01604.1"/>
    <property type="molecule type" value="Genomic_DNA"/>
</dbReference>
<protein>
    <submittedName>
        <fullName evidence="2">TIGR02391 family protein</fullName>
    </submittedName>
</protein>
<accession>A0A249WA65</accession>
<dbReference type="Gene3D" id="3.30.565.10">
    <property type="entry name" value="Histidine kinase-like ATPase, C-terminal domain"/>
    <property type="match status" value="1"/>
</dbReference>
<reference evidence="2" key="2">
    <citation type="submission" date="2017-09" db="EMBL/GenBank/DDBJ databases">
        <authorList>
            <person name="Ehlers B."/>
            <person name="Leendertz F.H."/>
        </authorList>
    </citation>
    <scope>NUCLEOTIDE SEQUENCE</scope>
    <source>
        <strain evidence="2">MAVP-26</strain>
    </source>
</reference>
<dbReference type="Pfam" id="PF09509">
    <property type="entry name" value="Hypoth_Ymh"/>
    <property type="match status" value="1"/>
</dbReference>
<name>A0A249WA65_VIBPH</name>
<evidence type="ECO:0000313" key="4">
    <source>
        <dbReference type="Proteomes" id="UP000191946"/>
    </source>
</evidence>
<dbReference type="Proteomes" id="UP000191946">
    <property type="component" value="Unassembled WGS sequence"/>
</dbReference>
<gene>
    <name evidence="3" type="ORF">AKG60_06770</name>
    <name evidence="2" type="ORF">YA91_24100</name>
</gene>
<dbReference type="NCBIfam" id="TIGR02391">
    <property type="entry name" value="hypoth_ymh"/>
    <property type="match status" value="1"/>
</dbReference>
<organism evidence="2">
    <name type="scientific">Vibrio parahaemolyticus</name>
    <dbReference type="NCBI Taxonomy" id="670"/>
    <lineage>
        <taxon>Bacteria</taxon>
        <taxon>Pseudomonadati</taxon>
        <taxon>Pseudomonadota</taxon>
        <taxon>Gammaproteobacteria</taxon>
        <taxon>Vibrionales</taxon>
        <taxon>Vibrionaceae</taxon>
        <taxon>Vibrio</taxon>
    </lineage>
</organism>